<sequence>MTKSQLEKRLHATVEGQVQGVGFRYFVLEAAQALNLVGWVRNTYRGEVELVAEGAQEQLDRLLRLVQRGPSMSYVANVRVSWEEPTGDYDRFQVVASL</sequence>
<evidence type="ECO:0000259" key="8">
    <source>
        <dbReference type="PROSITE" id="PS51160"/>
    </source>
</evidence>
<dbReference type="SUPFAM" id="SSF54975">
    <property type="entry name" value="Acylphosphatase/BLUF domain-like"/>
    <property type="match status" value="1"/>
</dbReference>
<gene>
    <name evidence="9" type="ORF">ADN00_01235</name>
</gene>
<evidence type="ECO:0000256" key="2">
    <source>
        <dbReference type="ARBA" id="ARBA00012150"/>
    </source>
</evidence>
<dbReference type="Proteomes" id="UP000050417">
    <property type="component" value="Unassembled WGS sequence"/>
</dbReference>
<comment type="caution">
    <text evidence="9">The sequence shown here is derived from an EMBL/GenBank/DDBJ whole genome shotgun (WGS) entry which is preliminary data.</text>
</comment>
<dbReference type="OrthoDB" id="9808093at2"/>
<reference evidence="9 10" key="1">
    <citation type="submission" date="2015-07" db="EMBL/GenBank/DDBJ databases">
        <title>Genome sequence of Ornatilinea apprima DSM 23815.</title>
        <authorList>
            <person name="Hemp J."/>
            <person name="Ward L.M."/>
            <person name="Pace L.A."/>
            <person name="Fischer W.W."/>
        </authorList>
    </citation>
    <scope>NUCLEOTIDE SEQUENCE [LARGE SCALE GENOMIC DNA]</scope>
    <source>
        <strain evidence="9 10">P3M-1</strain>
    </source>
</reference>
<dbReference type="PRINTS" id="PR00112">
    <property type="entry name" value="ACYLPHPHTASE"/>
</dbReference>
<dbReference type="Pfam" id="PF00708">
    <property type="entry name" value="Acylphosphatase"/>
    <property type="match status" value="1"/>
</dbReference>
<dbReference type="PROSITE" id="PS00151">
    <property type="entry name" value="ACYLPHOSPHATASE_2"/>
    <property type="match status" value="1"/>
</dbReference>
<dbReference type="PANTHER" id="PTHR47268">
    <property type="entry name" value="ACYLPHOSPHATASE"/>
    <property type="match status" value="1"/>
</dbReference>
<evidence type="ECO:0000313" key="9">
    <source>
        <dbReference type="EMBL" id="KPL80840.1"/>
    </source>
</evidence>
<dbReference type="RefSeq" id="WP_075061143.1">
    <property type="nucleotide sequence ID" value="NZ_LGCL01000003.1"/>
</dbReference>
<feature type="domain" description="Acylphosphatase-like" evidence="8">
    <location>
        <begin position="9"/>
        <end position="96"/>
    </location>
</feature>
<protein>
    <recommendedName>
        <fullName evidence="3 5">Acylphosphatase</fullName>
        <ecNumber evidence="2 5">3.6.1.7</ecNumber>
    </recommendedName>
</protein>
<organism evidence="9 10">
    <name type="scientific">Ornatilinea apprima</name>
    <dbReference type="NCBI Taxonomy" id="1134406"/>
    <lineage>
        <taxon>Bacteria</taxon>
        <taxon>Bacillati</taxon>
        <taxon>Chloroflexota</taxon>
        <taxon>Anaerolineae</taxon>
        <taxon>Anaerolineales</taxon>
        <taxon>Anaerolineaceae</taxon>
        <taxon>Ornatilinea</taxon>
    </lineage>
</organism>
<dbReference type="InterPro" id="IPR001792">
    <property type="entry name" value="Acylphosphatase-like_dom"/>
</dbReference>
<dbReference type="AlphaFoldDB" id="A0A0P6XD54"/>
<comment type="similarity">
    <text evidence="1 7">Belongs to the acylphosphatase family.</text>
</comment>
<dbReference type="PANTHER" id="PTHR47268:SF4">
    <property type="entry name" value="ACYLPHOSPHATASE"/>
    <property type="match status" value="1"/>
</dbReference>
<dbReference type="PATRIC" id="fig|1134406.4.peg.1995"/>
<keyword evidence="10" id="KW-1185">Reference proteome</keyword>
<dbReference type="InterPro" id="IPR036046">
    <property type="entry name" value="Acylphosphatase-like_dom_sf"/>
</dbReference>
<evidence type="ECO:0000313" key="10">
    <source>
        <dbReference type="Proteomes" id="UP000050417"/>
    </source>
</evidence>
<dbReference type="InterPro" id="IPR017968">
    <property type="entry name" value="Acylphosphatase_CS"/>
</dbReference>
<proteinExistence type="inferred from homology"/>
<comment type="catalytic activity">
    <reaction evidence="4 5 6">
        <text>an acyl phosphate + H2O = a carboxylate + phosphate + H(+)</text>
        <dbReference type="Rhea" id="RHEA:14965"/>
        <dbReference type="ChEBI" id="CHEBI:15377"/>
        <dbReference type="ChEBI" id="CHEBI:15378"/>
        <dbReference type="ChEBI" id="CHEBI:29067"/>
        <dbReference type="ChEBI" id="CHEBI:43474"/>
        <dbReference type="ChEBI" id="CHEBI:59918"/>
        <dbReference type="EC" id="3.6.1.7"/>
    </reaction>
</comment>
<feature type="active site" evidence="5">
    <location>
        <position position="24"/>
    </location>
</feature>
<evidence type="ECO:0000256" key="3">
    <source>
        <dbReference type="ARBA" id="ARBA00015991"/>
    </source>
</evidence>
<dbReference type="PROSITE" id="PS51160">
    <property type="entry name" value="ACYLPHOSPHATASE_3"/>
    <property type="match status" value="1"/>
</dbReference>
<dbReference type="GO" id="GO:0003998">
    <property type="term" value="F:acylphosphatase activity"/>
    <property type="evidence" value="ECO:0007669"/>
    <property type="project" value="UniProtKB-EC"/>
</dbReference>
<feature type="active site" evidence="5">
    <location>
        <position position="42"/>
    </location>
</feature>
<keyword evidence="5 6" id="KW-0378">Hydrolase</keyword>
<dbReference type="EC" id="3.6.1.7" evidence="2 5"/>
<evidence type="ECO:0000256" key="4">
    <source>
        <dbReference type="ARBA" id="ARBA00047645"/>
    </source>
</evidence>
<dbReference type="STRING" id="1134406.ADN00_01235"/>
<dbReference type="EMBL" id="LGCL01000003">
    <property type="protein sequence ID" value="KPL80840.1"/>
    <property type="molecule type" value="Genomic_DNA"/>
</dbReference>
<dbReference type="InterPro" id="IPR020456">
    <property type="entry name" value="Acylphosphatase"/>
</dbReference>
<accession>A0A0P6XD54</accession>
<name>A0A0P6XD54_9CHLR</name>
<evidence type="ECO:0000256" key="7">
    <source>
        <dbReference type="RuleBase" id="RU004168"/>
    </source>
</evidence>
<evidence type="ECO:0000256" key="5">
    <source>
        <dbReference type="PROSITE-ProRule" id="PRU00520"/>
    </source>
</evidence>
<dbReference type="Gene3D" id="3.30.70.100">
    <property type="match status" value="1"/>
</dbReference>
<dbReference type="PROSITE" id="PS00150">
    <property type="entry name" value="ACYLPHOSPHATASE_1"/>
    <property type="match status" value="1"/>
</dbReference>
<evidence type="ECO:0000256" key="6">
    <source>
        <dbReference type="RuleBase" id="RU000553"/>
    </source>
</evidence>
<evidence type="ECO:0000256" key="1">
    <source>
        <dbReference type="ARBA" id="ARBA00005614"/>
    </source>
</evidence>